<dbReference type="Gene3D" id="1.25.40.420">
    <property type="match status" value="1"/>
</dbReference>
<dbReference type="Proteomes" id="UP000006038">
    <property type="component" value="Chromosome 8"/>
</dbReference>
<comment type="pathway">
    <text evidence="1">Protein modification; protein ubiquitination.</text>
</comment>
<evidence type="ECO:0000313" key="5">
    <source>
        <dbReference type="Proteomes" id="UP000006038"/>
    </source>
</evidence>
<dbReference type="eggNOG" id="KOG1987">
    <property type="taxonomic scope" value="Eukaryota"/>
</dbReference>
<dbReference type="HOGENOM" id="CLU_004253_2_2_1"/>
<dbReference type="InterPro" id="IPR056423">
    <property type="entry name" value="BACK_BPM_SPOP"/>
</dbReference>
<sequence>MPSSSGFAELKIDHPGSTNGFAIGDGFNKRVCDGEHELLIRCYPRGCKVHDDGEYVSLRIVLVARSSHVKDAIACAFLQPAGGGGPPPICCTEKALPVRESGRVYAYGAAFRRFVRRSDLEPRYVVDGAVTVVCGVVTFDGHGECDRSIRVPQTSLGSQLAAMVNRADCSDVRFSVGGEMFYAHRAVLAARSPVFGAELLGSMAESTMACITLDDVEPTTFRALLEFVYTDELPARPAGLSSTEFHKRLLAAADRYDLDRLKLMCAQKLWESVSVETAAATLGYAEMYSCPELKKKCIEFLMTGNNLNKVAVTDDYFHLREDFPLVIKEIKTQIGSLPSSPVVYERAAKRSKIQ</sequence>
<accession>J3MUJ4</accession>
<dbReference type="EnsemblPlants" id="OB08G27750.1">
    <property type="protein sequence ID" value="OB08G27750.1"/>
    <property type="gene ID" value="OB08G27750"/>
</dbReference>
<evidence type="ECO:0000259" key="3">
    <source>
        <dbReference type="PROSITE" id="PS50097"/>
    </source>
</evidence>
<dbReference type="STRING" id="4533.J3MUJ4"/>
<dbReference type="Gene3D" id="3.30.710.10">
    <property type="entry name" value="Potassium Channel Kv1.1, Chain A"/>
    <property type="match status" value="1"/>
</dbReference>
<dbReference type="Pfam" id="PF24570">
    <property type="entry name" value="BACK_BPM_SPOP"/>
    <property type="match status" value="1"/>
</dbReference>
<evidence type="ECO:0000313" key="4">
    <source>
        <dbReference type="EnsemblPlants" id="OB08G27750.1"/>
    </source>
</evidence>
<dbReference type="OMA" id="CADTHNC"/>
<feature type="domain" description="BTB" evidence="3">
    <location>
        <begin position="170"/>
        <end position="237"/>
    </location>
</feature>
<dbReference type="Gramene" id="OB08G27750.1">
    <property type="protein sequence ID" value="OB08G27750.1"/>
    <property type="gene ID" value="OB08G27750"/>
</dbReference>
<organism evidence="4">
    <name type="scientific">Oryza brachyantha</name>
    <name type="common">malo sina</name>
    <dbReference type="NCBI Taxonomy" id="4533"/>
    <lineage>
        <taxon>Eukaryota</taxon>
        <taxon>Viridiplantae</taxon>
        <taxon>Streptophyta</taxon>
        <taxon>Embryophyta</taxon>
        <taxon>Tracheophyta</taxon>
        <taxon>Spermatophyta</taxon>
        <taxon>Magnoliopsida</taxon>
        <taxon>Liliopsida</taxon>
        <taxon>Poales</taxon>
        <taxon>Poaceae</taxon>
        <taxon>BOP clade</taxon>
        <taxon>Oryzoideae</taxon>
        <taxon>Oryzeae</taxon>
        <taxon>Oryzinae</taxon>
        <taxon>Oryza</taxon>
    </lineage>
</organism>
<proteinExistence type="inferred from homology"/>
<dbReference type="Pfam" id="PF00651">
    <property type="entry name" value="BTB"/>
    <property type="match status" value="1"/>
</dbReference>
<dbReference type="SMART" id="SM00225">
    <property type="entry name" value="BTB"/>
    <property type="match status" value="1"/>
</dbReference>
<evidence type="ECO:0000256" key="1">
    <source>
        <dbReference type="ARBA" id="ARBA00004906"/>
    </source>
</evidence>
<dbReference type="KEGG" id="obr:102702876"/>
<dbReference type="PANTHER" id="PTHR26379">
    <property type="entry name" value="BTB/POZ AND MATH DOMAIN-CONTAINING PROTEIN 1"/>
    <property type="match status" value="1"/>
</dbReference>
<dbReference type="CDD" id="cd00121">
    <property type="entry name" value="MATH"/>
    <property type="match status" value="1"/>
</dbReference>
<dbReference type="InterPro" id="IPR011333">
    <property type="entry name" value="SKP1/BTB/POZ_sf"/>
</dbReference>
<dbReference type="SUPFAM" id="SSF54695">
    <property type="entry name" value="POZ domain"/>
    <property type="match status" value="1"/>
</dbReference>
<dbReference type="AlphaFoldDB" id="J3MUJ4"/>
<dbReference type="PANTHER" id="PTHR26379:SF238">
    <property type="entry name" value="OS08G0523100 PROTEIN"/>
    <property type="match status" value="1"/>
</dbReference>
<reference evidence="4" key="2">
    <citation type="submission" date="2013-04" db="UniProtKB">
        <authorList>
            <consortium name="EnsemblPlants"/>
        </authorList>
    </citation>
    <scope>IDENTIFICATION</scope>
</reference>
<keyword evidence="5" id="KW-1185">Reference proteome</keyword>
<dbReference type="InterPro" id="IPR045005">
    <property type="entry name" value="BPM1-6"/>
</dbReference>
<dbReference type="OrthoDB" id="413675at2759"/>
<name>J3MUJ4_ORYBR</name>
<reference evidence="4" key="1">
    <citation type="journal article" date="2013" name="Nat. Commun.">
        <title>Whole-genome sequencing of Oryza brachyantha reveals mechanisms underlying Oryza genome evolution.</title>
        <authorList>
            <person name="Chen J."/>
            <person name="Huang Q."/>
            <person name="Gao D."/>
            <person name="Wang J."/>
            <person name="Lang Y."/>
            <person name="Liu T."/>
            <person name="Li B."/>
            <person name="Bai Z."/>
            <person name="Luis Goicoechea J."/>
            <person name="Liang C."/>
            <person name="Chen C."/>
            <person name="Zhang W."/>
            <person name="Sun S."/>
            <person name="Liao Y."/>
            <person name="Zhang X."/>
            <person name="Yang L."/>
            <person name="Song C."/>
            <person name="Wang M."/>
            <person name="Shi J."/>
            <person name="Liu G."/>
            <person name="Liu J."/>
            <person name="Zhou H."/>
            <person name="Zhou W."/>
            <person name="Yu Q."/>
            <person name="An N."/>
            <person name="Chen Y."/>
            <person name="Cai Q."/>
            <person name="Wang B."/>
            <person name="Liu B."/>
            <person name="Min J."/>
            <person name="Huang Y."/>
            <person name="Wu H."/>
            <person name="Li Z."/>
            <person name="Zhang Y."/>
            <person name="Yin Y."/>
            <person name="Song W."/>
            <person name="Jiang J."/>
            <person name="Jackson S.A."/>
            <person name="Wing R.A."/>
            <person name="Wang J."/>
            <person name="Chen M."/>
        </authorList>
    </citation>
    <scope>NUCLEOTIDE SEQUENCE [LARGE SCALE GENOMIC DNA]</scope>
    <source>
        <strain evidence="4">cv. IRGC 101232</strain>
    </source>
</reference>
<comment type="similarity">
    <text evidence="2">Belongs to the Tdpoz family.</text>
</comment>
<dbReference type="InterPro" id="IPR000210">
    <property type="entry name" value="BTB/POZ_dom"/>
</dbReference>
<dbReference type="SUPFAM" id="SSF49599">
    <property type="entry name" value="TRAF domain-like"/>
    <property type="match status" value="1"/>
</dbReference>
<dbReference type="GO" id="GO:0016567">
    <property type="term" value="P:protein ubiquitination"/>
    <property type="evidence" value="ECO:0007669"/>
    <property type="project" value="InterPro"/>
</dbReference>
<dbReference type="InterPro" id="IPR002083">
    <property type="entry name" value="MATH/TRAF_dom"/>
</dbReference>
<evidence type="ECO:0000256" key="2">
    <source>
        <dbReference type="ARBA" id="ARBA00010846"/>
    </source>
</evidence>
<protein>
    <recommendedName>
        <fullName evidence="3">BTB domain-containing protein</fullName>
    </recommendedName>
</protein>
<dbReference type="GeneID" id="102702876"/>
<dbReference type="PROSITE" id="PS50097">
    <property type="entry name" value="BTB"/>
    <property type="match status" value="1"/>
</dbReference>